<dbReference type="GO" id="GO:0005813">
    <property type="term" value="C:centrosome"/>
    <property type="evidence" value="ECO:0007669"/>
    <property type="project" value="TreeGrafter"/>
</dbReference>
<protein>
    <recommendedName>
        <fullName evidence="2">Cyclin-H</fullName>
    </recommendedName>
</protein>
<evidence type="ECO:0000256" key="3">
    <source>
        <dbReference type="ARBA" id="ARBA00023127"/>
    </source>
</evidence>
<dbReference type="GO" id="GO:0051225">
    <property type="term" value="P:spindle assembly"/>
    <property type="evidence" value="ECO:0007669"/>
    <property type="project" value="TreeGrafter"/>
</dbReference>
<dbReference type="GO" id="GO:0051298">
    <property type="term" value="P:centrosome duplication"/>
    <property type="evidence" value="ECO:0007669"/>
    <property type="project" value="TreeGrafter"/>
</dbReference>
<dbReference type="FunFam" id="1.10.472.10:FF:000029">
    <property type="entry name" value="Cyclin h"/>
    <property type="match status" value="1"/>
</dbReference>
<dbReference type="Gene3D" id="1.10.472.10">
    <property type="entry name" value="Cyclin-like"/>
    <property type="match status" value="2"/>
</dbReference>
<name>A0A7R9BQR5_9CRUS</name>
<dbReference type="AlphaFoldDB" id="A0A7R9BQR5"/>
<evidence type="ECO:0000256" key="4">
    <source>
        <dbReference type="ARBA" id="ARBA00023306"/>
    </source>
</evidence>
<dbReference type="Gene3D" id="1.25.40.990">
    <property type="match status" value="1"/>
</dbReference>
<accession>A0A7R9BQR5</accession>
<dbReference type="SUPFAM" id="SSF47954">
    <property type="entry name" value="Cyclin-like"/>
    <property type="match status" value="2"/>
</dbReference>
<dbReference type="InterPro" id="IPR013763">
    <property type="entry name" value="Cyclin-like_dom"/>
</dbReference>
<dbReference type="SMART" id="SM00385">
    <property type="entry name" value="CYCLIN"/>
    <property type="match status" value="1"/>
</dbReference>
<evidence type="ECO:0000256" key="6">
    <source>
        <dbReference type="ARBA" id="ARBA00026042"/>
    </source>
</evidence>
<feature type="region of interest" description="Disordered" evidence="8">
    <location>
        <begin position="276"/>
        <end position="315"/>
    </location>
</feature>
<comment type="subunit">
    <text evidence="6">Associates primarily with CDK7 and MAT1 to form the CAK complex. CAK can further associate with the core-TFIIH to form the TFIIH basal transcription factor.</text>
</comment>
<feature type="compositionally biased region" description="Basic and acidic residues" evidence="8">
    <location>
        <begin position="276"/>
        <end position="285"/>
    </location>
</feature>
<dbReference type="CDD" id="cd20525">
    <property type="entry name" value="CYCLIN_CCNH_rpt2"/>
    <property type="match status" value="1"/>
</dbReference>
<dbReference type="PANTHER" id="PTHR12436:SF38">
    <property type="entry name" value="SAC3 DOMAIN-CONTAINING PROTEIN 1"/>
    <property type="match status" value="1"/>
</dbReference>
<proteinExistence type="inferred from homology"/>
<feature type="domain" description="Cyclin-like" evidence="9">
    <location>
        <begin position="64"/>
        <end position="151"/>
    </location>
</feature>
<dbReference type="Pfam" id="PF03399">
    <property type="entry name" value="SAC3_GANP"/>
    <property type="match status" value="1"/>
</dbReference>
<dbReference type="GO" id="GO:0016538">
    <property type="term" value="F:cyclin-dependent protein serine/threonine kinase regulator activity"/>
    <property type="evidence" value="ECO:0007669"/>
    <property type="project" value="InterPro"/>
</dbReference>
<evidence type="ECO:0000256" key="1">
    <source>
        <dbReference type="ARBA" id="ARBA00008638"/>
    </source>
</evidence>
<evidence type="ECO:0000313" key="10">
    <source>
        <dbReference type="EMBL" id="CAD7279813.1"/>
    </source>
</evidence>
<evidence type="ECO:0000256" key="8">
    <source>
        <dbReference type="SAM" id="MobiDB-lite"/>
    </source>
</evidence>
<dbReference type="CDD" id="cd20524">
    <property type="entry name" value="CYCLIN_CCNH_rpt1"/>
    <property type="match status" value="1"/>
</dbReference>
<dbReference type="PANTHER" id="PTHR12436">
    <property type="entry name" value="80 KDA MCM3-ASSOCIATED PROTEIN"/>
    <property type="match status" value="1"/>
</dbReference>
<organism evidence="10">
    <name type="scientific">Notodromas monacha</name>
    <dbReference type="NCBI Taxonomy" id="399045"/>
    <lineage>
        <taxon>Eukaryota</taxon>
        <taxon>Metazoa</taxon>
        <taxon>Ecdysozoa</taxon>
        <taxon>Arthropoda</taxon>
        <taxon>Crustacea</taxon>
        <taxon>Oligostraca</taxon>
        <taxon>Ostracoda</taxon>
        <taxon>Podocopa</taxon>
        <taxon>Podocopida</taxon>
        <taxon>Cypridocopina</taxon>
        <taxon>Cypridoidea</taxon>
        <taxon>Cyprididae</taxon>
        <taxon>Notodromas</taxon>
    </lineage>
</organism>
<evidence type="ECO:0000259" key="9">
    <source>
        <dbReference type="SMART" id="SM00385"/>
    </source>
</evidence>
<dbReference type="Proteomes" id="UP000678499">
    <property type="component" value="Unassembled WGS sequence"/>
</dbReference>
<dbReference type="Pfam" id="PF16899">
    <property type="entry name" value="Cyclin_C_2"/>
    <property type="match status" value="1"/>
</dbReference>
<dbReference type="GO" id="GO:0005819">
    <property type="term" value="C:spindle"/>
    <property type="evidence" value="ECO:0007669"/>
    <property type="project" value="TreeGrafter"/>
</dbReference>
<reference evidence="10" key="1">
    <citation type="submission" date="2020-11" db="EMBL/GenBank/DDBJ databases">
        <authorList>
            <person name="Tran Van P."/>
        </authorList>
    </citation>
    <scope>NUCLEOTIDE SEQUENCE</scope>
</reference>
<evidence type="ECO:0000256" key="7">
    <source>
        <dbReference type="RuleBase" id="RU000383"/>
    </source>
</evidence>
<gene>
    <name evidence="10" type="ORF">NMOB1V02_LOCUS7478</name>
</gene>
<dbReference type="InterPro" id="IPR005062">
    <property type="entry name" value="SAC3/GANP/THP3_conserved"/>
</dbReference>
<dbReference type="EMBL" id="CAJPEX010001797">
    <property type="protein sequence ID" value="CAG0919965.1"/>
    <property type="molecule type" value="Genomic_DNA"/>
</dbReference>
<sequence length="671" mass="77848">MFHETNQYKNWMFDNVEEIDVLRREAHKRSVQKLVERRNVRPSEIDASLLNYDESMVILRHYEYSLHDFCRTFSPPMPMAVIGTSYHYFKRFYLFNSPMDFHPKEILVTCVFLASKVEEFNVSIREFVQNIRGDKEKAIDIILSLELLLMQQLSYQLQIHNPYQSAYGFMLDLKNRWNGLENVELLQPAIEEFISTTYRTDAPFIYSPSQIALAAVVDSARRNNGNLDTYVTDVLLADNKDKLNGLVESVRKIRYMVKNAPAVNRDLRKAIESKLDKCRDERNDPHSSSYHNPMRESDDEDDLNEPKHARMSRNKQGLIHGLETSAVLEYYEDKSVEATRNLDSEAVKLVRAGELKLGLRKNVSYSELRCVKAYRRPAAGLKEFQSDELRPSSILLDCCRHMFMKILDETVYPFPEKVEFIADRLRSAKQDIVVQCLTDRAAEQVLEMTAKFIVLARYELRGREKEHVIPALLEKQLTDCIFSLLAIYKDNGAFYGTGKKLDREVSDILLLHLLRSIEEPRIFIEIQQLGKRVWSDEGVMFAREVLSAFTLGNTCKILRILSSASLWNKLAISLYVLPLMQRNGLRALCRSVLQAEVGYVYLDEVLFKMQNDRILEDSCSYFGLQVDKSRKVVFLTKAHFLVDKPPLETCRPKSLEDELENLRFGEWIFGG</sequence>
<dbReference type="InterPro" id="IPR031658">
    <property type="entry name" value="Cyclin_C_2"/>
</dbReference>
<evidence type="ECO:0000313" key="11">
    <source>
        <dbReference type="Proteomes" id="UP000678499"/>
    </source>
</evidence>
<keyword evidence="3 7" id="KW-0195">Cyclin</keyword>
<dbReference type="OrthoDB" id="340962at2759"/>
<dbReference type="NCBIfam" id="TIGR00569">
    <property type="entry name" value="ccl1"/>
    <property type="match status" value="1"/>
</dbReference>
<dbReference type="GO" id="GO:0070985">
    <property type="term" value="C:transcription factor TFIIK complex"/>
    <property type="evidence" value="ECO:0007669"/>
    <property type="project" value="InterPro"/>
</dbReference>
<comment type="function">
    <text evidence="5">Regulates CDK7, the catalytic subunit of the CDK-activating kinase (CAK) enzymatic complex. CAK activates the cyclin-associated kinases CDK1, CDK2, CDK4 and CDK6 by threonine phosphorylation. CAK complexed to the core-TFIIH basal transcription factor activates RNA polymerase II by serine phosphorylation of the repetitive C-terminal domain (CTD) of its large subunit (POLR2A), allowing its escape from the promoter and elongation of the transcripts. Involved in cell cycle control and in RNA transcription by RNA polymerase II. Its expression and activity are constant throughout the cell cycle.</text>
</comment>
<dbReference type="Pfam" id="PF00134">
    <property type="entry name" value="Cyclin_N"/>
    <property type="match status" value="1"/>
</dbReference>
<dbReference type="InterPro" id="IPR027081">
    <property type="entry name" value="CyclinH/Ccl1"/>
</dbReference>
<evidence type="ECO:0000256" key="5">
    <source>
        <dbReference type="ARBA" id="ARBA00025343"/>
    </source>
</evidence>
<dbReference type="GO" id="GO:0006351">
    <property type="term" value="P:DNA-templated transcription"/>
    <property type="evidence" value="ECO:0007669"/>
    <property type="project" value="InterPro"/>
</dbReference>
<comment type="similarity">
    <text evidence="1">Belongs to the cyclin family. Cyclin C subfamily.</text>
</comment>
<evidence type="ECO:0000256" key="2">
    <source>
        <dbReference type="ARBA" id="ARBA00019496"/>
    </source>
</evidence>
<dbReference type="InterPro" id="IPR006671">
    <property type="entry name" value="Cyclin_N"/>
</dbReference>
<dbReference type="InterPro" id="IPR036915">
    <property type="entry name" value="Cyclin-like_sf"/>
</dbReference>
<keyword evidence="4" id="KW-0131">Cell cycle</keyword>
<keyword evidence="11" id="KW-1185">Reference proteome</keyword>
<dbReference type="InterPro" id="IPR045107">
    <property type="entry name" value="SAC3/GANP/THP3"/>
</dbReference>
<dbReference type="EMBL" id="OA883834">
    <property type="protein sequence ID" value="CAD7279813.1"/>
    <property type="molecule type" value="Genomic_DNA"/>
</dbReference>